<gene>
    <name evidence="2" type="ORF">Sru01_50640</name>
</gene>
<accession>A0A919V2U8</accession>
<evidence type="ECO:0000256" key="1">
    <source>
        <dbReference type="SAM" id="SignalP"/>
    </source>
</evidence>
<dbReference type="Proteomes" id="UP000655287">
    <property type="component" value="Unassembled WGS sequence"/>
</dbReference>
<sequence length="87" mass="9215">MRLRAALSAAALAAGLLGVPAAAGAAEAATTAAAACKYRRVAQHWECVTPGAYCPVAAHGKLGIAKITNKRYRCTQYSNGRWRWKRA</sequence>
<reference evidence="2" key="1">
    <citation type="submission" date="2021-01" db="EMBL/GenBank/DDBJ databases">
        <title>Whole genome shotgun sequence of Sphaerisporangium rufum NBRC 109079.</title>
        <authorList>
            <person name="Komaki H."/>
            <person name="Tamura T."/>
        </authorList>
    </citation>
    <scope>NUCLEOTIDE SEQUENCE</scope>
    <source>
        <strain evidence="2">NBRC 109079</strain>
    </source>
</reference>
<keyword evidence="1" id="KW-0732">Signal</keyword>
<name>A0A919V2U8_9ACTN</name>
<comment type="caution">
    <text evidence="2">The sequence shown here is derived from an EMBL/GenBank/DDBJ whole genome shotgun (WGS) entry which is preliminary data.</text>
</comment>
<feature type="chain" id="PRO_5037297886" evidence="1">
    <location>
        <begin position="26"/>
        <end position="87"/>
    </location>
</feature>
<dbReference type="AlphaFoldDB" id="A0A919V2U8"/>
<evidence type="ECO:0000313" key="3">
    <source>
        <dbReference type="Proteomes" id="UP000655287"/>
    </source>
</evidence>
<dbReference type="EMBL" id="BOOU01000068">
    <property type="protein sequence ID" value="GII80082.1"/>
    <property type="molecule type" value="Genomic_DNA"/>
</dbReference>
<protein>
    <submittedName>
        <fullName evidence="2">Uncharacterized protein</fullName>
    </submittedName>
</protein>
<proteinExistence type="predicted"/>
<evidence type="ECO:0000313" key="2">
    <source>
        <dbReference type="EMBL" id="GII80082.1"/>
    </source>
</evidence>
<feature type="signal peptide" evidence="1">
    <location>
        <begin position="1"/>
        <end position="25"/>
    </location>
</feature>
<dbReference type="RefSeq" id="WP_203990382.1">
    <property type="nucleotide sequence ID" value="NZ_BOOU01000068.1"/>
</dbReference>
<keyword evidence="3" id="KW-1185">Reference proteome</keyword>
<organism evidence="2 3">
    <name type="scientific">Sphaerisporangium rufum</name>
    <dbReference type="NCBI Taxonomy" id="1381558"/>
    <lineage>
        <taxon>Bacteria</taxon>
        <taxon>Bacillati</taxon>
        <taxon>Actinomycetota</taxon>
        <taxon>Actinomycetes</taxon>
        <taxon>Streptosporangiales</taxon>
        <taxon>Streptosporangiaceae</taxon>
        <taxon>Sphaerisporangium</taxon>
    </lineage>
</organism>